<feature type="transmembrane region" description="Helical" evidence="5">
    <location>
        <begin position="42"/>
        <end position="67"/>
    </location>
</feature>
<keyword evidence="4 5" id="KW-0472">Membrane</keyword>
<dbReference type="Pfam" id="PF07869">
    <property type="entry name" value="DUF1656"/>
    <property type="match status" value="1"/>
</dbReference>
<sequence>MRGELSIFGVFVPTLLVLAIIAAILTAVVVRLANDFGFYRFVAYRALVDVCLFILVLGLLAMTAPLIGFPQ</sequence>
<evidence type="ECO:0000256" key="5">
    <source>
        <dbReference type="SAM" id="Phobius"/>
    </source>
</evidence>
<dbReference type="Proteomes" id="UP000190989">
    <property type="component" value="Unassembled WGS sequence"/>
</dbReference>
<name>A0A1U6GYT3_9SPHN</name>
<organism evidence="6 7">
    <name type="scientific">Novosphingobium mathurense</name>
    <dbReference type="NCBI Taxonomy" id="428990"/>
    <lineage>
        <taxon>Bacteria</taxon>
        <taxon>Pseudomonadati</taxon>
        <taxon>Pseudomonadota</taxon>
        <taxon>Alphaproteobacteria</taxon>
        <taxon>Sphingomonadales</taxon>
        <taxon>Sphingomonadaceae</taxon>
        <taxon>Novosphingobium</taxon>
    </lineage>
</organism>
<keyword evidence="1" id="KW-1003">Cell membrane</keyword>
<accession>A0A1U6GYT3</accession>
<protein>
    <recommendedName>
        <fullName evidence="8">DUF1656 domain-containing protein</fullName>
    </recommendedName>
</protein>
<evidence type="ECO:0000256" key="3">
    <source>
        <dbReference type="ARBA" id="ARBA00022989"/>
    </source>
</evidence>
<dbReference type="AlphaFoldDB" id="A0A1U6GYT3"/>
<gene>
    <name evidence="6" type="ORF">SAMN06295987_101851</name>
</gene>
<evidence type="ECO:0000256" key="2">
    <source>
        <dbReference type="ARBA" id="ARBA00022692"/>
    </source>
</evidence>
<reference evidence="7" key="1">
    <citation type="submission" date="2017-02" db="EMBL/GenBank/DDBJ databases">
        <authorList>
            <person name="Varghese N."/>
            <person name="Submissions S."/>
        </authorList>
    </citation>
    <scope>NUCLEOTIDE SEQUENCE [LARGE SCALE GENOMIC DNA]</scope>
    <source>
        <strain evidence="7">SM117</strain>
    </source>
</reference>
<keyword evidence="2 5" id="KW-0812">Transmembrane</keyword>
<evidence type="ECO:0008006" key="8">
    <source>
        <dbReference type="Google" id="ProtNLM"/>
    </source>
</evidence>
<evidence type="ECO:0000313" key="6">
    <source>
        <dbReference type="EMBL" id="SLJ88691.1"/>
    </source>
</evidence>
<dbReference type="STRING" id="428990.SAMN06295987_101851"/>
<keyword evidence="3 5" id="KW-1133">Transmembrane helix</keyword>
<dbReference type="EMBL" id="FVZE01000001">
    <property type="protein sequence ID" value="SLJ88691.1"/>
    <property type="molecule type" value="Genomic_DNA"/>
</dbReference>
<evidence type="ECO:0000313" key="7">
    <source>
        <dbReference type="Proteomes" id="UP000190989"/>
    </source>
</evidence>
<evidence type="ECO:0000256" key="4">
    <source>
        <dbReference type="ARBA" id="ARBA00023136"/>
    </source>
</evidence>
<dbReference type="InterPro" id="IPR012451">
    <property type="entry name" value="DUF1656"/>
</dbReference>
<evidence type="ECO:0000256" key="1">
    <source>
        <dbReference type="ARBA" id="ARBA00022475"/>
    </source>
</evidence>
<keyword evidence="7" id="KW-1185">Reference proteome</keyword>
<dbReference type="RefSeq" id="WP_054947844.1">
    <property type="nucleotide sequence ID" value="NZ_FVZE01000001.1"/>
</dbReference>
<feature type="transmembrane region" description="Helical" evidence="5">
    <location>
        <begin position="6"/>
        <end position="30"/>
    </location>
</feature>
<proteinExistence type="predicted"/>